<dbReference type="Proteomes" id="UP000027135">
    <property type="component" value="Unassembled WGS sequence"/>
</dbReference>
<proteinExistence type="predicted"/>
<evidence type="ECO:0000313" key="3">
    <source>
        <dbReference type="Proteomes" id="UP000027135"/>
    </source>
</evidence>
<sequence>MQETGDGQDEVNGDHVLKHEDREKRQSEKTKAADEEITESKEGDDKAKSSKSQNDLNEERETDSRDRKKKVSHNKKK</sequence>
<organism evidence="2 3">
    <name type="scientific">Zootermopsis nevadensis</name>
    <name type="common">Dampwood termite</name>
    <dbReference type="NCBI Taxonomy" id="136037"/>
    <lineage>
        <taxon>Eukaryota</taxon>
        <taxon>Metazoa</taxon>
        <taxon>Ecdysozoa</taxon>
        <taxon>Arthropoda</taxon>
        <taxon>Hexapoda</taxon>
        <taxon>Insecta</taxon>
        <taxon>Pterygota</taxon>
        <taxon>Neoptera</taxon>
        <taxon>Polyneoptera</taxon>
        <taxon>Dictyoptera</taxon>
        <taxon>Blattodea</taxon>
        <taxon>Blattoidea</taxon>
        <taxon>Termitoidae</taxon>
        <taxon>Termopsidae</taxon>
        <taxon>Zootermopsis</taxon>
    </lineage>
</organism>
<accession>A0A067QU04</accession>
<dbReference type="EMBL" id="KK853453">
    <property type="protein sequence ID" value="KDR07520.1"/>
    <property type="molecule type" value="Genomic_DNA"/>
</dbReference>
<protein>
    <submittedName>
        <fullName evidence="2">Uncharacterized protein</fullName>
    </submittedName>
</protein>
<evidence type="ECO:0000256" key="1">
    <source>
        <dbReference type="SAM" id="MobiDB-lite"/>
    </source>
</evidence>
<dbReference type="InParanoid" id="A0A067QU04"/>
<name>A0A067QU04_ZOONE</name>
<dbReference type="AlphaFoldDB" id="A0A067QU04"/>
<keyword evidence="3" id="KW-1185">Reference proteome</keyword>
<feature type="compositionally biased region" description="Basic and acidic residues" evidence="1">
    <location>
        <begin position="12"/>
        <end position="48"/>
    </location>
</feature>
<evidence type="ECO:0000313" key="2">
    <source>
        <dbReference type="EMBL" id="KDR07520.1"/>
    </source>
</evidence>
<feature type="compositionally biased region" description="Basic residues" evidence="1">
    <location>
        <begin position="67"/>
        <end position="77"/>
    </location>
</feature>
<feature type="compositionally biased region" description="Acidic residues" evidence="1">
    <location>
        <begin position="1"/>
        <end position="11"/>
    </location>
</feature>
<reference evidence="2 3" key="1">
    <citation type="journal article" date="2014" name="Nat. Commun.">
        <title>Molecular traces of alternative social organization in a termite genome.</title>
        <authorList>
            <person name="Terrapon N."/>
            <person name="Li C."/>
            <person name="Robertson H.M."/>
            <person name="Ji L."/>
            <person name="Meng X."/>
            <person name="Booth W."/>
            <person name="Chen Z."/>
            <person name="Childers C.P."/>
            <person name="Glastad K.M."/>
            <person name="Gokhale K."/>
            <person name="Gowin J."/>
            <person name="Gronenberg W."/>
            <person name="Hermansen R.A."/>
            <person name="Hu H."/>
            <person name="Hunt B.G."/>
            <person name="Huylmans A.K."/>
            <person name="Khalil S.M."/>
            <person name="Mitchell R.D."/>
            <person name="Munoz-Torres M.C."/>
            <person name="Mustard J.A."/>
            <person name="Pan H."/>
            <person name="Reese J.T."/>
            <person name="Scharf M.E."/>
            <person name="Sun F."/>
            <person name="Vogel H."/>
            <person name="Xiao J."/>
            <person name="Yang W."/>
            <person name="Yang Z."/>
            <person name="Yang Z."/>
            <person name="Zhou J."/>
            <person name="Zhu J."/>
            <person name="Brent C.S."/>
            <person name="Elsik C.G."/>
            <person name="Goodisman M.A."/>
            <person name="Liberles D.A."/>
            <person name="Roe R.M."/>
            <person name="Vargo E.L."/>
            <person name="Vilcinskas A."/>
            <person name="Wang J."/>
            <person name="Bornberg-Bauer E."/>
            <person name="Korb J."/>
            <person name="Zhang G."/>
            <person name="Liebig J."/>
        </authorList>
    </citation>
    <scope>NUCLEOTIDE SEQUENCE [LARGE SCALE GENOMIC DNA]</scope>
    <source>
        <tissue evidence="2">Whole organism</tissue>
    </source>
</reference>
<gene>
    <name evidence="2" type="ORF">L798_02989</name>
</gene>
<feature type="compositionally biased region" description="Basic and acidic residues" evidence="1">
    <location>
        <begin position="57"/>
        <end position="66"/>
    </location>
</feature>
<feature type="region of interest" description="Disordered" evidence="1">
    <location>
        <begin position="1"/>
        <end position="77"/>
    </location>
</feature>